<keyword evidence="4" id="KW-1185">Reference proteome</keyword>
<protein>
    <submittedName>
        <fullName evidence="3">Tungsten ABC transporter substrate-binding protein</fullName>
    </submittedName>
</protein>
<dbReference type="PANTHER" id="PTHR37945">
    <property type="entry name" value="EXTRACELLULAR TUNGSTATE BINDING PROTEIN"/>
    <property type="match status" value="1"/>
</dbReference>
<comment type="caution">
    <text evidence="3">The sequence shown here is derived from an EMBL/GenBank/DDBJ whole genome shotgun (WGS) entry which is preliminary data.</text>
</comment>
<dbReference type="RefSeq" id="WP_166428732.1">
    <property type="nucleotide sequence ID" value="NZ_MCIA01000023.1"/>
</dbReference>
<feature type="chain" id="PRO_5039656498" evidence="1">
    <location>
        <begin position="20"/>
        <end position="296"/>
    </location>
</feature>
<keyword evidence="1" id="KW-0732">Signal</keyword>
<dbReference type="InterPro" id="IPR052738">
    <property type="entry name" value="ABC-Tungstate_binding"/>
</dbReference>
<dbReference type="PROSITE" id="PS51257">
    <property type="entry name" value="PROKAR_LIPOPROTEIN"/>
    <property type="match status" value="1"/>
</dbReference>
<evidence type="ECO:0000256" key="1">
    <source>
        <dbReference type="SAM" id="SignalP"/>
    </source>
</evidence>
<evidence type="ECO:0000313" key="4">
    <source>
        <dbReference type="Proteomes" id="UP000284277"/>
    </source>
</evidence>
<evidence type="ECO:0000259" key="2">
    <source>
        <dbReference type="Pfam" id="PF12849"/>
    </source>
</evidence>
<dbReference type="InterPro" id="IPR024370">
    <property type="entry name" value="PBP_domain"/>
</dbReference>
<dbReference type="Gene3D" id="3.40.190.10">
    <property type="entry name" value="Periplasmic binding protein-like II"/>
    <property type="match status" value="2"/>
</dbReference>
<proteinExistence type="predicted"/>
<evidence type="ECO:0000313" key="3">
    <source>
        <dbReference type="EMBL" id="RKD31082.1"/>
    </source>
</evidence>
<dbReference type="Proteomes" id="UP000284277">
    <property type="component" value="Unassembled WGS sequence"/>
</dbReference>
<feature type="domain" description="PBP" evidence="2">
    <location>
        <begin position="38"/>
        <end position="270"/>
    </location>
</feature>
<name>A0A419T0U7_9FIRM</name>
<sequence length="296" mass="32328">MKFVRMILLSLMVSTLLMGCGTVKTTETTVTTAPEQAATGKDTQVVPVKGKIILSTTTSTQDSGLLDVILPDFTKKTGWEVDTVAVGTGEALKMGENGEADVLLVHAKSKEEEFIKAGYGVKRYDVMYNDFVVVGPTGKIDKNEDVKTTFQAIFDNQYPFVSRGDDSGTNTKELSIWKTLNLVPDQNLNYISSGQGMGATLLMADEKGAYTLSDRATWLTTKKKTSMDIICEKDTQLLNYYGVIAVNPQQNSKINEEGAKDFVDWILSDDTQTLIGSFGMDEYGQSLFTPNAGANK</sequence>
<feature type="signal peptide" evidence="1">
    <location>
        <begin position="1"/>
        <end position="19"/>
    </location>
</feature>
<gene>
    <name evidence="3" type="ORF">BET01_04305</name>
</gene>
<organism evidence="3 4">
    <name type="scientific">Lacrimispora algidixylanolytica</name>
    <dbReference type="NCBI Taxonomy" id="94868"/>
    <lineage>
        <taxon>Bacteria</taxon>
        <taxon>Bacillati</taxon>
        <taxon>Bacillota</taxon>
        <taxon>Clostridia</taxon>
        <taxon>Lachnospirales</taxon>
        <taxon>Lachnospiraceae</taxon>
        <taxon>Lacrimispora</taxon>
    </lineage>
</organism>
<dbReference type="AlphaFoldDB" id="A0A419T0U7"/>
<dbReference type="PANTHER" id="PTHR37945:SF1">
    <property type="entry name" value="EXTRACELLULAR TUNGSTATE BINDING PROTEIN"/>
    <property type="match status" value="1"/>
</dbReference>
<accession>A0A419T0U7</accession>
<dbReference type="SUPFAM" id="SSF53850">
    <property type="entry name" value="Periplasmic binding protein-like II"/>
    <property type="match status" value="1"/>
</dbReference>
<reference evidence="3 4" key="1">
    <citation type="submission" date="2016-08" db="EMBL/GenBank/DDBJ databases">
        <title>A new outlook on sporulation: Clostridium algidixylanolyticum.</title>
        <authorList>
            <person name="Poppleton D.I."/>
            <person name="Gribaldo S."/>
        </authorList>
    </citation>
    <scope>NUCLEOTIDE SEQUENCE [LARGE SCALE GENOMIC DNA]</scope>
    <source>
        <strain evidence="3 4">SPL73</strain>
    </source>
</reference>
<dbReference type="EMBL" id="MCIA01000023">
    <property type="protein sequence ID" value="RKD31082.1"/>
    <property type="molecule type" value="Genomic_DNA"/>
</dbReference>
<dbReference type="Pfam" id="PF12849">
    <property type="entry name" value="PBP_like_2"/>
    <property type="match status" value="1"/>
</dbReference>